<dbReference type="PANTHER" id="PTHR30344">
    <property type="entry name" value="6-PHOSPHOGLUCONOLACTONASE-RELATED"/>
    <property type="match status" value="1"/>
</dbReference>
<protein>
    <submittedName>
        <fullName evidence="2">6-phosphogluconolactonase</fullName>
    </submittedName>
</protein>
<keyword evidence="3" id="KW-1185">Reference proteome</keyword>
<dbReference type="GO" id="GO:0017057">
    <property type="term" value="F:6-phosphogluconolactonase activity"/>
    <property type="evidence" value="ECO:0007669"/>
    <property type="project" value="TreeGrafter"/>
</dbReference>
<evidence type="ECO:0000256" key="1">
    <source>
        <dbReference type="ARBA" id="ARBA00005564"/>
    </source>
</evidence>
<dbReference type="eggNOG" id="COG2706">
    <property type="taxonomic scope" value="Bacteria"/>
</dbReference>
<dbReference type="Pfam" id="PF10282">
    <property type="entry name" value="Lactonase"/>
    <property type="match status" value="1"/>
</dbReference>
<comment type="similarity">
    <text evidence="1">Belongs to the cycloisomerase 2 family.</text>
</comment>
<dbReference type="Proteomes" id="UP000012283">
    <property type="component" value="Unassembled WGS sequence"/>
</dbReference>
<sequence>MGNNQYIGYVGTYTKKDSQGVYRFRFNADEKRIDQVEPVASLENPTYVTVSEDNQFLYAVSKEGDEGGVTAFQIGDDGELTKVNSQASAGSPPCHVSVRSDNRFVLTANFHTKQVEAYPVHQDGSVQAPHVVEHEGSGHMNAKKSHTYTMLVLLLMNSM</sequence>
<proteinExistence type="inferred from homology"/>
<dbReference type="AlphaFoldDB" id="N4WA49"/>
<dbReference type="InterPro" id="IPR019405">
    <property type="entry name" value="Lactonase_7-beta_prop"/>
</dbReference>
<organism evidence="2 3">
    <name type="scientific">Gracilibacillus halophilus YIM-C55.5</name>
    <dbReference type="NCBI Taxonomy" id="1308866"/>
    <lineage>
        <taxon>Bacteria</taxon>
        <taxon>Bacillati</taxon>
        <taxon>Bacillota</taxon>
        <taxon>Bacilli</taxon>
        <taxon>Bacillales</taxon>
        <taxon>Bacillaceae</taxon>
        <taxon>Gracilibacillus</taxon>
    </lineage>
</organism>
<dbReference type="EMBL" id="APML01000022">
    <property type="protein sequence ID" value="ENH97168.1"/>
    <property type="molecule type" value="Genomic_DNA"/>
</dbReference>
<dbReference type="STRING" id="1308866.J416_06972"/>
<dbReference type="InterPro" id="IPR011048">
    <property type="entry name" value="Haem_d1_sf"/>
</dbReference>
<dbReference type="PANTHER" id="PTHR30344:SF1">
    <property type="entry name" value="6-PHOSPHOGLUCONOLACTONASE"/>
    <property type="match status" value="1"/>
</dbReference>
<dbReference type="PATRIC" id="fig|1308866.3.peg.1407"/>
<dbReference type="GO" id="GO:0005829">
    <property type="term" value="C:cytosol"/>
    <property type="evidence" value="ECO:0007669"/>
    <property type="project" value="TreeGrafter"/>
</dbReference>
<comment type="caution">
    <text evidence="2">The sequence shown here is derived from an EMBL/GenBank/DDBJ whole genome shotgun (WGS) entry which is preliminary data.</text>
</comment>
<gene>
    <name evidence="2" type="ORF">J416_06972</name>
</gene>
<accession>N4WA49</accession>
<evidence type="ECO:0000313" key="2">
    <source>
        <dbReference type="EMBL" id="ENH97168.1"/>
    </source>
</evidence>
<name>N4WA49_9BACI</name>
<dbReference type="InterPro" id="IPR050282">
    <property type="entry name" value="Cycloisomerase_2"/>
</dbReference>
<reference evidence="2 3" key="1">
    <citation type="submission" date="2013-03" db="EMBL/GenBank/DDBJ databases">
        <title>Draft genome sequence of Gracibacillus halophilus YIM-C55.5, a moderately halophilic and thermophilic organism from the Xiaochaidamu salt lake.</title>
        <authorList>
            <person name="Sugumar T."/>
            <person name="Polireddy D.R."/>
            <person name="Antony A."/>
            <person name="Madhava Y.R."/>
            <person name="Sivakumar N."/>
        </authorList>
    </citation>
    <scope>NUCLEOTIDE SEQUENCE [LARGE SCALE GENOMIC DNA]</scope>
    <source>
        <strain evidence="2 3">YIM-C55.5</strain>
    </source>
</reference>
<dbReference type="InterPro" id="IPR015943">
    <property type="entry name" value="WD40/YVTN_repeat-like_dom_sf"/>
</dbReference>
<evidence type="ECO:0000313" key="3">
    <source>
        <dbReference type="Proteomes" id="UP000012283"/>
    </source>
</evidence>
<dbReference type="SUPFAM" id="SSF51004">
    <property type="entry name" value="C-terminal (heme d1) domain of cytochrome cd1-nitrite reductase"/>
    <property type="match status" value="1"/>
</dbReference>
<dbReference type="Gene3D" id="2.130.10.10">
    <property type="entry name" value="YVTN repeat-like/Quinoprotein amine dehydrogenase"/>
    <property type="match status" value="1"/>
</dbReference>